<proteinExistence type="evidence at transcript level"/>
<dbReference type="AlphaFoldDB" id="G2HJ02"/>
<organism evidence="1">
    <name type="scientific">Pan troglodytes</name>
    <name type="common">Chimpanzee</name>
    <dbReference type="NCBI Taxonomy" id="9598"/>
    <lineage>
        <taxon>Eukaryota</taxon>
        <taxon>Metazoa</taxon>
        <taxon>Chordata</taxon>
        <taxon>Craniata</taxon>
        <taxon>Vertebrata</taxon>
        <taxon>Euteleostomi</taxon>
        <taxon>Mammalia</taxon>
        <taxon>Eutheria</taxon>
        <taxon>Euarchontoglires</taxon>
        <taxon>Primates</taxon>
        <taxon>Haplorrhini</taxon>
        <taxon>Catarrhini</taxon>
        <taxon>Hominidae</taxon>
        <taxon>Pan</taxon>
    </lineage>
</organism>
<accession>G2HJ02</accession>
<reference evidence="1" key="1">
    <citation type="journal article" date="2011" name="Funct. Integr. Genomics">
        <title>Major chimpanzee-specific structural changes in sperm development-associated genes.</title>
        <authorList>
            <person name="Kim R.N."/>
            <person name="Kim D.W."/>
            <person name="Choi S.H."/>
            <person name="Chae S.H."/>
            <person name="Nam S.H."/>
            <person name="Kim D.W."/>
            <person name="Kim A."/>
            <person name="Kang A."/>
            <person name="Park K.H."/>
            <person name="Lee Y.S."/>
            <person name="Hirai M."/>
            <person name="Suzuki Y."/>
            <person name="Sugano S."/>
            <person name="Hashimoto K."/>
            <person name="Kim D.S."/>
            <person name="Park H.S."/>
        </authorList>
    </citation>
    <scope>NUCLEOTIDE SEQUENCE</scope>
    <source>
        <tissue evidence="1">Testis</tissue>
    </source>
</reference>
<protein>
    <submittedName>
        <fullName evidence="1">Uncharacterized protein</fullName>
    </submittedName>
</protein>
<name>G2HJ02_PANTR</name>
<dbReference type="EMBL" id="AK306716">
    <property type="protein sequence ID" value="BAK63710.1"/>
    <property type="molecule type" value="mRNA"/>
</dbReference>
<sequence>MCRAIKLSIVCVFCDQLPGQGKKYHQVGAELGGSELRLSLCRACRGHCGVRRVVLGPVELCSRGDFGCLCCQGSWGKPVR</sequence>
<evidence type="ECO:0000313" key="1">
    <source>
        <dbReference type="EMBL" id="BAK63710.1"/>
    </source>
</evidence>